<gene>
    <name evidence="2" type="ORF">Ciccas_005951</name>
</gene>
<reference evidence="2 3" key="1">
    <citation type="submission" date="2024-11" db="EMBL/GenBank/DDBJ databases">
        <title>Adaptive evolution of stress response genes in parasites aligns with host niche diversity.</title>
        <authorList>
            <person name="Hahn C."/>
            <person name="Resl P."/>
        </authorList>
    </citation>
    <scope>NUCLEOTIDE SEQUENCE [LARGE SCALE GENOMIC DNA]</scope>
    <source>
        <strain evidence="2">EGGRZ-B1_66</strain>
        <tissue evidence="2">Body</tissue>
    </source>
</reference>
<dbReference type="EMBL" id="JBJKFK010000757">
    <property type="protein sequence ID" value="KAL3315417.1"/>
    <property type="molecule type" value="Genomic_DNA"/>
</dbReference>
<evidence type="ECO:0000313" key="2">
    <source>
        <dbReference type="EMBL" id="KAL3315417.1"/>
    </source>
</evidence>
<feature type="transmembrane region" description="Helical" evidence="1">
    <location>
        <begin position="38"/>
        <end position="64"/>
    </location>
</feature>
<feature type="transmembrane region" description="Helical" evidence="1">
    <location>
        <begin position="369"/>
        <end position="394"/>
    </location>
</feature>
<feature type="transmembrane region" description="Helical" evidence="1">
    <location>
        <begin position="187"/>
        <end position="208"/>
    </location>
</feature>
<protein>
    <submittedName>
        <fullName evidence="2">Uncharacterized protein</fullName>
    </submittedName>
</protein>
<proteinExistence type="predicted"/>
<keyword evidence="1" id="KW-0472">Membrane</keyword>
<feature type="transmembrane region" description="Helical" evidence="1">
    <location>
        <begin position="481"/>
        <end position="505"/>
    </location>
</feature>
<keyword evidence="3" id="KW-1185">Reference proteome</keyword>
<keyword evidence="1" id="KW-0812">Transmembrane</keyword>
<accession>A0ABD2Q8B7</accession>
<keyword evidence="1" id="KW-1133">Transmembrane helix</keyword>
<sequence length="521" mass="59416">MSWCPSLWPEVEFRDLNGTEQIACRFCNQENVDSSRSIVYWDIALAISLAFFSLIANLGLICLAKITTRRGSLKSHVSESSLAAASTLRIRRKSDAGVKTMSTVNDTRTGRRMSSAACLEFHASPPAYNTNKDAFVSGNDEQPAGILKKCTRFRLIQQSFTNIFDSLKNHQPSSRRLLRSAVRNRRYLRGLMVIALSNLTITLCLIMWSVRESLQRLNDCSKFNAWLHTRLLAHIPFFNVLIEDSAQAVEIGAVLWIALERTMAIQWPARRRSSSVTCTSPTSPLLTRSSSTANFDYSKYSNNYQQNEVPACQEQEDPKANKCCTCLGLSSPKRRKLSLASIGRRFSDDPFFPQYSPTSFLFTRKFKSLVRVISAIFPFLLLVATFIASAGYWLERLRHDQEIVVLNNSLTEDFQEQHVKFHFPYFYFNNTILVMLVFGQFLIPFGILLVTSILIYHRVSSHNPLFQYLNRNKIPIQMPNLCALFILTSCFVFFCLSIGAIFNILRRWVIDNISLAGLYRT</sequence>
<name>A0ABD2Q8B7_9PLAT</name>
<feature type="transmembrane region" description="Helical" evidence="1">
    <location>
        <begin position="432"/>
        <end position="456"/>
    </location>
</feature>
<dbReference type="Proteomes" id="UP001626550">
    <property type="component" value="Unassembled WGS sequence"/>
</dbReference>
<organism evidence="2 3">
    <name type="scientific">Cichlidogyrus casuarinus</name>
    <dbReference type="NCBI Taxonomy" id="1844966"/>
    <lineage>
        <taxon>Eukaryota</taxon>
        <taxon>Metazoa</taxon>
        <taxon>Spiralia</taxon>
        <taxon>Lophotrochozoa</taxon>
        <taxon>Platyhelminthes</taxon>
        <taxon>Monogenea</taxon>
        <taxon>Monopisthocotylea</taxon>
        <taxon>Dactylogyridea</taxon>
        <taxon>Ancyrocephalidae</taxon>
        <taxon>Cichlidogyrus</taxon>
    </lineage>
</organism>
<dbReference type="AlphaFoldDB" id="A0ABD2Q8B7"/>
<evidence type="ECO:0000256" key="1">
    <source>
        <dbReference type="SAM" id="Phobius"/>
    </source>
</evidence>
<evidence type="ECO:0000313" key="3">
    <source>
        <dbReference type="Proteomes" id="UP001626550"/>
    </source>
</evidence>
<comment type="caution">
    <text evidence="2">The sequence shown here is derived from an EMBL/GenBank/DDBJ whole genome shotgun (WGS) entry which is preliminary data.</text>
</comment>